<dbReference type="Proteomes" id="UP000750522">
    <property type="component" value="Unassembled WGS sequence"/>
</dbReference>
<dbReference type="AlphaFoldDB" id="A0A9P5G4F4"/>
<dbReference type="EMBL" id="QQZK01000067">
    <property type="protein sequence ID" value="KAF5098867.1"/>
    <property type="molecule type" value="Genomic_DNA"/>
</dbReference>
<evidence type="ECO:0000313" key="2">
    <source>
        <dbReference type="EMBL" id="KAF5098867.1"/>
    </source>
</evidence>
<reference evidence="2" key="1">
    <citation type="journal article" date="2020" name="Front. Microbiol.">
        <title>Phenotypic and Genetic Characterization of the Cheese Ripening Yeast Geotrichum candidum.</title>
        <authorList>
            <person name="Perkins V."/>
            <person name="Vignola S."/>
            <person name="Lessard M.H."/>
            <person name="Plante P.L."/>
            <person name="Corbeil J."/>
            <person name="Dugat-Bony E."/>
            <person name="Frenette M."/>
            <person name="Labrie S."/>
        </authorList>
    </citation>
    <scope>NUCLEOTIDE SEQUENCE</scope>
    <source>
        <strain evidence="2">LMA-70</strain>
    </source>
</reference>
<comment type="caution">
    <text evidence="2">The sequence shown here is derived from an EMBL/GenBank/DDBJ whole genome shotgun (WGS) entry which is preliminary data.</text>
</comment>
<evidence type="ECO:0000256" key="1">
    <source>
        <dbReference type="SAM" id="MobiDB-lite"/>
    </source>
</evidence>
<evidence type="ECO:0000313" key="3">
    <source>
        <dbReference type="Proteomes" id="UP000750522"/>
    </source>
</evidence>
<protein>
    <submittedName>
        <fullName evidence="2">Uncharacterized protein</fullName>
    </submittedName>
</protein>
<reference evidence="2" key="2">
    <citation type="submission" date="2020-01" db="EMBL/GenBank/DDBJ databases">
        <authorList>
            <person name="Perkins V."/>
            <person name="Lessard M.-H."/>
            <person name="Dugat-Bony E."/>
            <person name="Frenette M."/>
            <person name="Labrie S."/>
        </authorList>
    </citation>
    <scope>NUCLEOTIDE SEQUENCE</scope>
    <source>
        <strain evidence="2">LMA-70</strain>
    </source>
</reference>
<feature type="compositionally biased region" description="Acidic residues" evidence="1">
    <location>
        <begin position="122"/>
        <end position="148"/>
    </location>
</feature>
<proteinExistence type="predicted"/>
<feature type="region of interest" description="Disordered" evidence="1">
    <location>
        <begin position="112"/>
        <end position="163"/>
    </location>
</feature>
<sequence>MNAHNQVFSPAFVKRPLQPCAPQSFNSAQTPATAPGFCSKLQLQLQQSQATTNHSQQQDSSAVVASSAVSHRLCPVEHTAVNTDNSKLTFVCCPKPSRKALFNKVAAYNHTPPPSRFMTKVEDEEDDEDDLYDDEDDYSDEDDEDQDYDDYKSRDDDGVFLSD</sequence>
<name>A0A9P5G4F4_GEOCN</name>
<organism evidence="2 3">
    <name type="scientific">Geotrichum candidum</name>
    <name type="common">Oospora lactis</name>
    <name type="synonym">Dipodascus geotrichum</name>
    <dbReference type="NCBI Taxonomy" id="1173061"/>
    <lineage>
        <taxon>Eukaryota</taxon>
        <taxon>Fungi</taxon>
        <taxon>Dikarya</taxon>
        <taxon>Ascomycota</taxon>
        <taxon>Saccharomycotina</taxon>
        <taxon>Dipodascomycetes</taxon>
        <taxon>Dipodascales</taxon>
        <taxon>Dipodascaceae</taxon>
        <taxon>Geotrichum</taxon>
    </lineage>
</organism>
<accession>A0A9P5G4F4</accession>
<gene>
    <name evidence="2" type="ORF">DV451_003218</name>
</gene>